<evidence type="ECO:0000313" key="1">
    <source>
        <dbReference type="EMBL" id="AKH47180.1"/>
    </source>
</evidence>
<proteinExistence type="predicted"/>
<reference evidence="1" key="2">
    <citation type="submission" date="2015-03" db="EMBL/GenBank/DDBJ databases">
        <authorList>
            <person name="Chow C.-E.T."/>
            <person name="Winget D.M."/>
            <person name="White R.A.III."/>
            <person name="Hallam S.J."/>
            <person name="Suttle C.A."/>
        </authorList>
    </citation>
    <scope>NUCLEOTIDE SEQUENCE</scope>
    <source>
        <strain evidence="1">Anoxic2_5</strain>
    </source>
</reference>
<organism evidence="1">
    <name type="scientific">uncultured marine virus</name>
    <dbReference type="NCBI Taxonomy" id="186617"/>
    <lineage>
        <taxon>Viruses</taxon>
        <taxon>environmental samples</taxon>
    </lineage>
</organism>
<reference evidence="1" key="1">
    <citation type="journal article" date="2015" name="Front. Microbiol.">
        <title>Combining genomic sequencing methods to explore viral diversity and reveal potential virus-host interactions.</title>
        <authorList>
            <person name="Chow C.E."/>
            <person name="Winget D.M."/>
            <person name="White R.A.III."/>
            <person name="Hallam S.J."/>
            <person name="Suttle C.A."/>
        </authorList>
    </citation>
    <scope>NUCLEOTIDE SEQUENCE</scope>
    <source>
        <strain evidence="1">Anoxic2_5</strain>
    </source>
</reference>
<dbReference type="EMBL" id="KR029589">
    <property type="protein sequence ID" value="AKH47180.1"/>
    <property type="molecule type" value="Genomic_DNA"/>
</dbReference>
<sequence length="160" mass="16914">MAITDIPVHVVDLTVTATDDNSNSATLTRANGDLDFSGLMNDGRAVVTFEAQGAWIGSRLGGRSFPTVKVTRVMATPNDAWNAICQGKTAGFTSVAADLGDAPMVDLDLSFDYGADNRDIVCDDCELTDYSAALDGSTESYTFVVRGPVVIDGTTYISSR</sequence>
<accession>A0A0F7L5I9</accession>
<protein>
    <submittedName>
        <fullName evidence="1">Uncharacterized protein</fullName>
    </submittedName>
</protein>
<name>A0A0F7L5I9_9VIRU</name>